<keyword evidence="2" id="KW-0229">DNA integration</keyword>
<keyword evidence="1" id="KW-0159">Chromosome partition</keyword>
<dbReference type="GO" id="GO:0003677">
    <property type="term" value="F:DNA binding"/>
    <property type="evidence" value="ECO:0007669"/>
    <property type="project" value="UniProtKB-UniRule"/>
</dbReference>
<dbReference type="Pfam" id="PF02899">
    <property type="entry name" value="Phage_int_SAM_1"/>
    <property type="match status" value="1"/>
</dbReference>
<dbReference type="PROSITE" id="PS51900">
    <property type="entry name" value="CB"/>
    <property type="match status" value="1"/>
</dbReference>
<keyword evidence="9" id="KW-1185">Reference proteome</keyword>
<name>A0A1M5DPV2_VIBGA</name>
<evidence type="ECO:0000259" key="6">
    <source>
        <dbReference type="PROSITE" id="PS51898"/>
    </source>
</evidence>
<dbReference type="InterPro" id="IPR011010">
    <property type="entry name" value="DNA_brk_join_enz"/>
</dbReference>
<keyword evidence="3 5" id="KW-0238">DNA-binding</keyword>
<dbReference type="GO" id="GO:0006310">
    <property type="term" value="P:DNA recombination"/>
    <property type="evidence" value="ECO:0007669"/>
    <property type="project" value="UniProtKB-KW"/>
</dbReference>
<dbReference type="InterPro" id="IPR010998">
    <property type="entry name" value="Integrase_recombinase_N"/>
</dbReference>
<evidence type="ECO:0000256" key="5">
    <source>
        <dbReference type="PROSITE-ProRule" id="PRU01248"/>
    </source>
</evidence>
<dbReference type="InterPro" id="IPR044068">
    <property type="entry name" value="CB"/>
</dbReference>
<evidence type="ECO:0000259" key="7">
    <source>
        <dbReference type="PROSITE" id="PS51900"/>
    </source>
</evidence>
<sequence>MKNLGKTVAAYLLFCEKCRGLSKHTIKAYHCDLQQFIHYMGIHTFLQDIGKQQLTEYHEHLITRQLVPTSIKRKLACIKAMFKWLEQEESIEINPFHKFRFELKIPKRLPRNVPRSDLRQMLTSARANICQPIKQSSSATKIPQITSKRALNQLTKLLSVELLIATGIRVSELASLKITDIFVHEGKLKILGKGSRERYVYLPDQELRDLVMLYMCERTVTAPTADNFLVNSRGQPASTQFLRKLIRELSIDAHTQIKVTPHMLRHSAACELLESGLDIRFVQRLLGHSNIATTEIYTHVSDTALQEKLQQARIRSRIMIK</sequence>
<evidence type="ECO:0000256" key="1">
    <source>
        <dbReference type="ARBA" id="ARBA00022829"/>
    </source>
</evidence>
<dbReference type="InterPro" id="IPR004107">
    <property type="entry name" value="Integrase_SAM-like_N"/>
</dbReference>
<dbReference type="Gene3D" id="1.10.443.10">
    <property type="entry name" value="Intergrase catalytic core"/>
    <property type="match status" value="1"/>
</dbReference>
<evidence type="ECO:0000313" key="8">
    <source>
        <dbReference type="EMBL" id="SHF69000.1"/>
    </source>
</evidence>
<feature type="domain" description="Core-binding (CB)" evidence="7">
    <location>
        <begin position="2"/>
        <end position="86"/>
    </location>
</feature>
<protein>
    <submittedName>
        <fullName evidence="8">Integrase/recombinase XerD</fullName>
    </submittedName>
</protein>
<evidence type="ECO:0000313" key="9">
    <source>
        <dbReference type="Proteomes" id="UP000184159"/>
    </source>
</evidence>
<dbReference type="InterPro" id="IPR050090">
    <property type="entry name" value="Tyrosine_recombinase_XerCD"/>
</dbReference>
<dbReference type="PANTHER" id="PTHR30349">
    <property type="entry name" value="PHAGE INTEGRASE-RELATED"/>
    <property type="match status" value="1"/>
</dbReference>
<dbReference type="PROSITE" id="PS51898">
    <property type="entry name" value="TYR_RECOMBINASE"/>
    <property type="match status" value="1"/>
</dbReference>
<evidence type="ECO:0000256" key="2">
    <source>
        <dbReference type="ARBA" id="ARBA00022908"/>
    </source>
</evidence>
<evidence type="ECO:0000256" key="3">
    <source>
        <dbReference type="ARBA" id="ARBA00023125"/>
    </source>
</evidence>
<dbReference type="InterPro" id="IPR002104">
    <property type="entry name" value="Integrase_catalytic"/>
</dbReference>
<dbReference type="SUPFAM" id="SSF56349">
    <property type="entry name" value="DNA breaking-rejoining enzymes"/>
    <property type="match status" value="1"/>
</dbReference>
<feature type="domain" description="Tyr recombinase" evidence="6">
    <location>
        <begin position="108"/>
        <end position="310"/>
    </location>
</feature>
<dbReference type="InterPro" id="IPR013762">
    <property type="entry name" value="Integrase-like_cat_sf"/>
</dbReference>
<proteinExistence type="predicted"/>
<accession>A0A1M5DPV2</accession>
<dbReference type="PANTHER" id="PTHR30349:SF81">
    <property type="entry name" value="TYROSINE RECOMBINASE XERC"/>
    <property type="match status" value="1"/>
</dbReference>
<keyword evidence="4" id="KW-0233">DNA recombination</keyword>
<dbReference type="EMBL" id="FQUH01000015">
    <property type="protein sequence ID" value="SHF69000.1"/>
    <property type="molecule type" value="Genomic_DNA"/>
</dbReference>
<dbReference type="Pfam" id="PF00589">
    <property type="entry name" value="Phage_integrase"/>
    <property type="match status" value="1"/>
</dbReference>
<dbReference type="GO" id="GO:0015074">
    <property type="term" value="P:DNA integration"/>
    <property type="evidence" value="ECO:0007669"/>
    <property type="project" value="UniProtKB-KW"/>
</dbReference>
<gene>
    <name evidence="8" type="ORF">SAMN02745781_02924</name>
</gene>
<reference evidence="9" key="1">
    <citation type="submission" date="2016-11" db="EMBL/GenBank/DDBJ databases">
        <authorList>
            <person name="Varghese N."/>
            <person name="Submissions S."/>
        </authorList>
    </citation>
    <scope>NUCLEOTIDE SEQUENCE [LARGE SCALE GENOMIC DNA]</scope>
    <source>
        <strain evidence="9">DSM 21264</strain>
    </source>
</reference>
<dbReference type="GO" id="GO:0007059">
    <property type="term" value="P:chromosome segregation"/>
    <property type="evidence" value="ECO:0007669"/>
    <property type="project" value="UniProtKB-KW"/>
</dbReference>
<dbReference type="Proteomes" id="UP000184159">
    <property type="component" value="Unassembled WGS sequence"/>
</dbReference>
<organism evidence="8 9">
    <name type="scientific">Vibrio gazogenes DSM 21264 = NBRC 103151</name>
    <dbReference type="NCBI Taxonomy" id="1123492"/>
    <lineage>
        <taxon>Bacteria</taxon>
        <taxon>Pseudomonadati</taxon>
        <taxon>Pseudomonadota</taxon>
        <taxon>Gammaproteobacteria</taxon>
        <taxon>Vibrionales</taxon>
        <taxon>Vibrionaceae</taxon>
        <taxon>Vibrio</taxon>
    </lineage>
</organism>
<evidence type="ECO:0000256" key="4">
    <source>
        <dbReference type="ARBA" id="ARBA00023172"/>
    </source>
</evidence>
<dbReference type="Gene3D" id="1.10.150.130">
    <property type="match status" value="1"/>
</dbReference>
<dbReference type="RefSeq" id="WP_072960890.1">
    <property type="nucleotide sequence ID" value="NZ_FQUH01000015.1"/>
</dbReference>
<dbReference type="AlphaFoldDB" id="A0A1M5DPV2"/>